<organism evidence="2 3">
    <name type="scientific">Pseudophaeobacter arcticus</name>
    <dbReference type="NCBI Taxonomy" id="385492"/>
    <lineage>
        <taxon>Bacteria</taxon>
        <taxon>Pseudomonadati</taxon>
        <taxon>Pseudomonadota</taxon>
        <taxon>Alphaproteobacteria</taxon>
        <taxon>Rhodobacterales</taxon>
        <taxon>Paracoccaceae</taxon>
        <taxon>Pseudophaeobacter</taxon>
    </lineage>
</organism>
<evidence type="ECO:0000313" key="3">
    <source>
        <dbReference type="Proteomes" id="UP001441944"/>
    </source>
</evidence>
<protein>
    <submittedName>
        <fullName evidence="2">Uncharacterized protein</fullName>
    </submittedName>
</protein>
<dbReference type="EMBL" id="BAABWU010000004">
    <property type="protein sequence ID" value="GAA6196040.1"/>
    <property type="molecule type" value="Genomic_DNA"/>
</dbReference>
<proteinExistence type="predicted"/>
<dbReference type="RefSeq" id="WP_353398491.1">
    <property type="nucleotide sequence ID" value="NZ_BAABWU010000004.1"/>
</dbReference>
<feature type="compositionally biased region" description="Polar residues" evidence="1">
    <location>
        <begin position="53"/>
        <end position="64"/>
    </location>
</feature>
<gene>
    <name evidence="2" type="ORF">NBRC116598_14840</name>
</gene>
<reference evidence="2 3" key="1">
    <citation type="submission" date="2024-04" db="EMBL/GenBank/DDBJ databases">
        <title>Draft genome sequence of Pseudophaeobacter arcticus NBRC 116598.</title>
        <authorList>
            <person name="Miyakawa T."/>
            <person name="Kusuya Y."/>
            <person name="Miura T."/>
        </authorList>
    </citation>
    <scope>NUCLEOTIDE SEQUENCE [LARGE SCALE GENOMIC DNA]</scope>
    <source>
        <strain evidence="2 3">SU-CL00105</strain>
    </source>
</reference>
<sequence length="130" mass="13410">MMISAIGSNLNVSNLAASYKAGVPEMDASLNEGKTQGMDRAIQRETALKAAETAQQSEMGTPQSAGPALEAARNKALGRVSYAEQAMLAQFLALTSNHAPGPKPVSSLMAEDSYRAARSQAVAAVDGASL</sequence>
<name>A0ABQ0AJI6_9RHOB</name>
<feature type="region of interest" description="Disordered" evidence="1">
    <location>
        <begin position="51"/>
        <end position="71"/>
    </location>
</feature>
<accession>A0ABQ0AJI6</accession>
<keyword evidence="3" id="KW-1185">Reference proteome</keyword>
<evidence type="ECO:0000256" key="1">
    <source>
        <dbReference type="SAM" id="MobiDB-lite"/>
    </source>
</evidence>
<comment type="caution">
    <text evidence="2">The sequence shown here is derived from an EMBL/GenBank/DDBJ whole genome shotgun (WGS) entry which is preliminary data.</text>
</comment>
<dbReference type="Proteomes" id="UP001441944">
    <property type="component" value="Unassembled WGS sequence"/>
</dbReference>
<evidence type="ECO:0000313" key="2">
    <source>
        <dbReference type="EMBL" id="GAA6196040.1"/>
    </source>
</evidence>